<dbReference type="STRING" id="1802399.A3E39_02235"/>
<evidence type="ECO:0008006" key="4">
    <source>
        <dbReference type="Google" id="ProtNLM"/>
    </source>
</evidence>
<name>A0A1F7UL84_9BACT</name>
<comment type="caution">
    <text evidence="2">The sequence shown here is derived from an EMBL/GenBank/DDBJ whole genome shotgun (WGS) entry which is preliminary data.</text>
</comment>
<evidence type="ECO:0000313" key="2">
    <source>
        <dbReference type="EMBL" id="OGL79042.1"/>
    </source>
</evidence>
<organism evidence="2 3">
    <name type="scientific">Candidatus Uhrbacteria bacterium RIFCSPHIGHO2_12_FULL_60_25</name>
    <dbReference type="NCBI Taxonomy" id="1802399"/>
    <lineage>
        <taxon>Bacteria</taxon>
        <taxon>Candidatus Uhriibacteriota</taxon>
    </lineage>
</organism>
<reference evidence="2 3" key="1">
    <citation type="journal article" date="2016" name="Nat. Commun.">
        <title>Thousands of microbial genomes shed light on interconnected biogeochemical processes in an aquifer system.</title>
        <authorList>
            <person name="Anantharaman K."/>
            <person name="Brown C.T."/>
            <person name="Hug L.A."/>
            <person name="Sharon I."/>
            <person name="Castelle C.J."/>
            <person name="Probst A.J."/>
            <person name="Thomas B.C."/>
            <person name="Singh A."/>
            <person name="Wilkins M.J."/>
            <person name="Karaoz U."/>
            <person name="Brodie E.L."/>
            <person name="Williams K.H."/>
            <person name="Hubbard S.S."/>
            <person name="Banfield J.F."/>
        </authorList>
    </citation>
    <scope>NUCLEOTIDE SEQUENCE [LARGE SCALE GENOMIC DNA]</scope>
</reference>
<protein>
    <recommendedName>
        <fullName evidence="4">DUF4145 domain-containing protein</fullName>
    </recommendedName>
</protein>
<accession>A0A1F7UL84</accession>
<sequence length="158" mass="17767">MEETIFNLEPATRAATSLPPVAIAVIAVLILLILAAMVIVLRRYLTQPEMHGMSREEIRARWEEIEKIGASSVMGGKMAIVEADKLLDSSLKSMTIPGETLGERLKFASYKYPELRKVWFAHKLRNQLVHEASFEISVSQAKAALHEYKKALRVIHVL</sequence>
<keyword evidence="1" id="KW-0812">Transmembrane</keyword>
<feature type="transmembrane region" description="Helical" evidence="1">
    <location>
        <begin position="20"/>
        <end position="41"/>
    </location>
</feature>
<gene>
    <name evidence="2" type="ORF">A3E39_02235</name>
</gene>
<dbReference type="AlphaFoldDB" id="A0A1F7UL84"/>
<proteinExistence type="predicted"/>
<dbReference type="Proteomes" id="UP000176603">
    <property type="component" value="Unassembled WGS sequence"/>
</dbReference>
<keyword evidence="1" id="KW-0472">Membrane</keyword>
<evidence type="ECO:0000256" key="1">
    <source>
        <dbReference type="SAM" id="Phobius"/>
    </source>
</evidence>
<dbReference type="EMBL" id="MGEH01000018">
    <property type="protein sequence ID" value="OGL79042.1"/>
    <property type="molecule type" value="Genomic_DNA"/>
</dbReference>
<evidence type="ECO:0000313" key="3">
    <source>
        <dbReference type="Proteomes" id="UP000176603"/>
    </source>
</evidence>
<keyword evidence="1" id="KW-1133">Transmembrane helix</keyword>